<evidence type="ECO:0000256" key="1">
    <source>
        <dbReference type="ARBA" id="ARBA00022737"/>
    </source>
</evidence>
<keyword evidence="2" id="KW-0547">Nucleotide-binding</keyword>
<dbReference type="Pfam" id="PF16326">
    <property type="entry name" value="ABC_tran_CTD"/>
    <property type="match status" value="1"/>
</dbReference>
<feature type="domain" description="ABC transporter" evidence="6">
    <location>
        <begin position="3"/>
        <end position="252"/>
    </location>
</feature>
<evidence type="ECO:0000256" key="3">
    <source>
        <dbReference type="ARBA" id="ARBA00022840"/>
    </source>
</evidence>
<dbReference type="Pfam" id="PF00005">
    <property type="entry name" value="ABC_tran"/>
    <property type="match status" value="2"/>
</dbReference>
<proteinExistence type="predicted"/>
<protein>
    <submittedName>
        <fullName evidence="7">ABC transporter ATP-binding protein</fullName>
    </submittedName>
</protein>
<accession>A0A7J0BF76</accession>
<dbReference type="GO" id="GO:0003677">
    <property type="term" value="F:DNA binding"/>
    <property type="evidence" value="ECO:0007669"/>
    <property type="project" value="InterPro"/>
</dbReference>
<evidence type="ECO:0000256" key="5">
    <source>
        <dbReference type="SAM" id="MobiDB-lite"/>
    </source>
</evidence>
<evidence type="ECO:0000256" key="4">
    <source>
        <dbReference type="SAM" id="Coils"/>
    </source>
</evidence>
<dbReference type="EMBL" id="BLVO01000005">
    <property type="protein sequence ID" value="GFM32360.1"/>
    <property type="molecule type" value="Genomic_DNA"/>
</dbReference>
<evidence type="ECO:0000259" key="6">
    <source>
        <dbReference type="PROSITE" id="PS50893"/>
    </source>
</evidence>
<dbReference type="Proteomes" id="UP000503840">
    <property type="component" value="Unassembled WGS sequence"/>
</dbReference>
<dbReference type="GO" id="GO:0016887">
    <property type="term" value="F:ATP hydrolysis activity"/>
    <property type="evidence" value="ECO:0007669"/>
    <property type="project" value="InterPro"/>
</dbReference>
<dbReference type="InterPro" id="IPR032781">
    <property type="entry name" value="ABC_tran_Xtn"/>
</dbReference>
<dbReference type="PROSITE" id="PS50893">
    <property type="entry name" value="ABC_TRANSPORTER_2"/>
    <property type="match status" value="2"/>
</dbReference>
<dbReference type="RefSeq" id="WP_174404066.1">
    <property type="nucleotide sequence ID" value="NZ_BLVO01000005.1"/>
</dbReference>
<keyword evidence="4" id="KW-0175">Coiled coil</keyword>
<dbReference type="SUPFAM" id="SSF52540">
    <property type="entry name" value="P-loop containing nucleoside triphosphate hydrolases"/>
    <property type="match status" value="2"/>
</dbReference>
<feature type="domain" description="ABC transporter" evidence="6">
    <location>
        <begin position="323"/>
        <end position="539"/>
    </location>
</feature>
<feature type="coiled-coil region" evidence="4">
    <location>
        <begin position="628"/>
        <end position="655"/>
    </location>
</feature>
<keyword evidence="1" id="KW-0677">Repeat</keyword>
<dbReference type="Gene3D" id="3.40.50.300">
    <property type="entry name" value="P-loop containing nucleotide triphosphate hydrolases"/>
    <property type="match status" value="2"/>
</dbReference>
<dbReference type="AlphaFoldDB" id="A0A7J0BF76"/>
<organism evidence="7 8">
    <name type="scientific">Desulfovibrio subterraneus</name>
    <dbReference type="NCBI Taxonomy" id="2718620"/>
    <lineage>
        <taxon>Bacteria</taxon>
        <taxon>Pseudomonadati</taxon>
        <taxon>Thermodesulfobacteriota</taxon>
        <taxon>Desulfovibrionia</taxon>
        <taxon>Desulfovibrionales</taxon>
        <taxon>Desulfovibrionaceae</taxon>
        <taxon>Desulfovibrio</taxon>
    </lineage>
</organism>
<dbReference type="InterPro" id="IPR003593">
    <property type="entry name" value="AAA+_ATPase"/>
</dbReference>
<evidence type="ECO:0000313" key="7">
    <source>
        <dbReference type="EMBL" id="GFM32360.1"/>
    </source>
</evidence>
<dbReference type="InterPro" id="IPR027417">
    <property type="entry name" value="P-loop_NTPase"/>
</dbReference>
<dbReference type="PROSITE" id="PS00211">
    <property type="entry name" value="ABC_TRANSPORTER_1"/>
    <property type="match status" value="1"/>
</dbReference>
<dbReference type="GO" id="GO:0005524">
    <property type="term" value="F:ATP binding"/>
    <property type="evidence" value="ECO:0007669"/>
    <property type="project" value="UniProtKB-KW"/>
</dbReference>
<dbReference type="CDD" id="cd03221">
    <property type="entry name" value="ABCF_EF-3"/>
    <property type="match status" value="2"/>
</dbReference>
<keyword evidence="3 7" id="KW-0067">ATP-binding</keyword>
<evidence type="ECO:0000256" key="2">
    <source>
        <dbReference type="ARBA" id="ARBA00022741"/>
    </source>
</evidence>
<dbReference type="FunFam" id="3.40.50.300:FF:000011">
    <property type="entry name" value="Putative ABC transporter ATP-binding component"/>
    <property type="match status" value="1"/>
</dbReference>
<keyword evidence="8" id="KW-1185">Reference proteome</keyword>
<dbReference type="Pfam" id="PF12848">
    <property type="entry name" value="ABC_tran_Xtn"/>
    <property type="match status" value="1"/>
</dbReference>
<dbReference type="InterPro" id="IPR050611">
    <property type="entry name" value="ABCF"/>
</dbReference>
<evidence type="ECO:0000313" key="8">
    <source>
        <dbReference type="Proteomes" id="UP000503840"/>
    </source>
</evidence>
<feature type="region of interest" description="Disordered" evidence="5">
    <location>
        <begin position="538"/>
        <end position="557"/>
    </location>
</feature>
<dbReference type="InterPro" id="IPR017871">
    <property type="entry name" value="ABC_transporter-like_CS"/>
</dbReference>
<gene>
    <name evidence="7" type="ORF">DSM101010T_07250</name>
</gene>
<reference evidence="7 8" key="1">
    <citation type="submission" date="2020-05" db="EMBL/GenBank/DDBJ databases">
        <title>Draft genome sequence of Desulfovibrio sp. strain HN2T.</title>
        <authorList>
            <person name="Ueno A."/>
            <person name="Tamazawa S."/>
            <person name="Tamamura S."/>
            <person name="Murakami T."/>
            <person name="Kiyama T."/>
            <person name="Inomata H."/>
            <person name="Amano Y."/>
            <person name="Miyakawa K."/>
            <person name="Tamaki H."/>
            <person name="Naganuma T."/>
            <person name="Kaneko K."/>
        </authorList>
    </citation>
    <scope>NUCLEOTIDE SEQUENCE [LARGE SCALE GENOMIC DNA]</scope>
    <source>
        <strain evidence="7 8">HN2</strain>
    </source>
</reference>
<dbReference type="SMART" id="SM00382">
    <property type="entry name" value="AAA"/>
    <property type="match status" value="2"/>
</dbReference>
<sequence>MNINIQNLTKTYGGHDLFANFSLEIQSGVRLCVCGPNGCGKSTLIKLIAGVTSSDGGKVSMPKECRLGYVAQEMDENLLETPLLTWVLEVLPDWNDFWAKWEVATEAGDESALKTLGARQAELEQIYGHNPEHRAKTVLSGLGFAERKWHMSIGQLSGGWRERAKLARVLTAGADVLLLDEPTNHLDLEAVEWLENFLLEYTGVLVFVAHDRVFMDKIGTHVLYLGASKPMFRKGNFTQFLALQDEIEAQKVREQQRLAGEIERKMDFVRRFKAKASKARQAGSKQKMAARLEKELSSIQVEAKRRTLAFKWPEPVQADKTVLSVVGLDYSFDDGTRLWPNLDFQLYRDMRVALVGHNGCGKSTLLKLIAGRLEKDGGNVVMGSKVRMGYYSQHQLDILNASGTALGEIRRLSDPRTTEEELMSVLGLFMLGQSFFDRQVSTLSGGEKSRLLLATLFLSRSNFLVLDEPTNHLDLESREALVEALDAFDGTIFMVAHDRYLLSSVADQVWSLDENGFTVYESGFEEYDKARRQLASEAAGKDADAARGGGLSRDEQKRIKRQQAELRNTIYKELKPKQEAFAKLEKEFEASLEEQGEVEAMLADPAVYADSGKASDLLKRFHALQAKGEELMEKMGELEVVINELEARKAALVDDVI</sequence>
<dbReference type="PANTHER" id="PTHR19211:SF14">
    <property type="entry name" value="ATP-BINDING CASSETTE SUB-FAMILY F MEMBER 1"/>
    <property type="match status" value="1"/>
</dbReference>
<dbReference type="InterPro" id="IPR032524">
    <property type="entry name" value="ABC_tran_C"/>
</dbReference>
<dbReference type="PANTHER" id="PTHR19211">
    <property type="entry name" value="ATP-BINDING TRANSPORT PROTEIN-RELATED"/>
    <property type="match status" value="1"/>
</dbReference>
<name>A0A7J0BF76_9BACT</name>
<comment type="caution">
    <text evidence="7">The sequence shown here is derived from an EMBL/GenBank/DDBJ whole genome shotgun (WGS) entry which is preliminary data.</text>
</comment>
<dbReference type="InterPro" id="IPR003439">
    <property type="entry name" value="ABC_transporter-like_ATP-bd"/>
</dbReference>